<feature type="transmembrane region" description="Helical" evidence="1">
    <location>
        <begin position="5"/>
        <end position="24"/>
    </location>
</feature>
<keyword evidence="1" id="KW-0812">Transmembrane</keyword>
<dbReference type="NCBIfam" id="TIGR01654">
    <property type="entry name" value="bact_immun_7tm"/>
    <property type="match status" value="1"/>
</dbReference>
<keyword evidence="1" id="KW-1133">Transmembrane helix</keyword>
<feature type="transmembrane region" description="Helical" evidence="1">
    <location>
        <begin position="622"/>
        <end position="645"/>
    </location>
</feature>
<evidence type="ECO:0000256" key="1">
    <source>
        <dbReference type="SAM" id="Phobius"/>
    </source>
</evidence>
<feature type="transmembrane region" description="Helical" evidence="1">
    <location>
        <begin position="188"/>
        <end position="210"/>
    </location>
</feature>
<accession>A0A090YVX3</accession>
<evidence type="ECO:0000313" key="5">
    <source>
        <dbReference type="Proteomes" id="UP000264294"/>
    </source>
</evidence>
<evidence type="ECO:0000313" key="3">
    <source>
        <dbReference type="EMBL" id="RFT65562.1"/>
    </source>
</evidence>
<reference evidence="2 4" key="1">
    <citation type="submission" date="2014-04" db="EMBL/GenBank/DDBJ databases">
        <authorList>
            <person name="Bishop-Lilly K.A."/>
            <person name="Broomall S.M."/>
            <person name="Chain P.S."/>
            <person name="Chertkov O."/>
            <person name="Coyne S.R."/>
            <person name="Daligault H.E."/>
            <person name="Davenport K.W."/>
            <person name="Erkkila T."/>
            <person name="Frey K.G."/>
            <person name="Gibbons H.S."/>
            <person name="Gu W."/>
            <person name="Jaissle J."/>
            <person name="Johnson S.L."/>
            <person name="Koroleva G.I."/>
            <person name="Ladner J.T."/>
            <person name="Lo C.-C."/>
            <person name="Minogue T.D."/>
            <person name="Munk C."/>
            <person name="Palacios G.F."/>
            <person name="Redden C.L."/>
            <person name="Rosenzweig C.N."/>
            <person name="Scholz M.B."/>
            <person name="Teshima H."/>
            <person name="Xu Y."/>
        </authorList>
    </citation>
    <scope>NUCLEOTIDE SEQUENCE [LARGE SCALE GENOMIC DNA]</scope>
    <source>
        <strain evidence="2 4">BHP</strain>
    </source>
</reference>
<name>A0A090YVX3_9BACI</name>
<evidence type="ECO:0000313" key="4">
    <source>
        <dbReference type="Proteomes" id="UP000029389"/>
    </source>
</evidence>
<feature type="transmembrane region" description="Helical" evidence="1">
    <location>
        <begin position="692"/>
        <end position="714"/>
    </location>
</feature>
<feature type="transmembrane region" description="Helical" evidence="1">
    <location>
        <begin position="269"/>
        <end position="294"/>
    </location>
</feature>
<reference evidence="3 5" key="2">
    <citation type="submission" date="2018-08" db="EMBL/GenBank/DDBJ databases">
        <title>Bacillus clarus sp. nov. strain PS00077A.</title>
        <authorList>
            <person name="Mendez Acevedo M."/>
            <person name="Carroll L."/>
            <person name="Mukherjee M."/>
            <person name="Wiedmann M."/>
            <person name="Kovac J."/>
        </authorList>
    </citation>
    <scope>NUCLEOTIDE SEQUENCE [LARGE SCALE GENOMIC DNA]</scope>
    <source>
        <strain evidence="3 5">PS00077A</strain>
    </source>
</reference>
<dbReference type="RefSeq" id="WP_042978831.1">
    <property type="nucleotide sequence ID" value="NZ_JMQC01000008.1"/>
</dbReference>
<dbReference type="Proteomes" id="UP000264294">
    <property type="component" value="Unassembled WGS sequence"/>
</dbReference>
<dbReference type="EMBL" id="QVOD01000025">
    <property type="protein sequence ID" value="RFT65562.1"/>
    <property type="molecule type" value="Genomic_DNA"/>
</dbReference>
<sequence>MRKILYMLLTMVFISVHLLGYFLMSNKQLTDILYSKSQLVHIDYSKAEKNADSNKMLKDIVIFSENNNINISQYKFQSQTDLNIYSSNIKNDPNIYIESGNLPKNHQYLSNIKSNSMVNQSGVFSFPLSNWKMHIYDINQIHNVGIGDEFYLQGANKETINTFIKEFSHYGEISLINENVNSLLLTDLTLVMLVVFSFVIFFIGLFYFLILNRKKMLLQKLWGYSVWRQLASIPKEFAKCFTLIIFVLLIGMISFVLTFNQTHFFMEYIVTFITINVITVCILFVFITSVTWFINQLNNEAMDIKGSLSFIKIQWISAILKIIVSLLLFGIISSSFVNIYELKNQLKGLEYWKQTQNVFRIQVQRLNTNVLDKPKSNRDLNDRFFNFYKEIEANHNAFLIDSGNFHVIGHNNGKPIYSYTNAIKDRNSIYSHKGRSVVIDKNYLKVNPIKDVDGKDISHRISTDKNVLNVLVPQNLKEFENQIIASYKKRFYFQRVEVANIYNKQLGIPINNTPIEDLSVNVIYTKNEQYYFTFDSTTGDNTNRIKDPLAMIYNESVDSSIIGSYTTTNLFFIDKSKGHALENISPALNKTHVTEINNTISVYSETKDQIAKKQWLLLQQTIGLVITIILSIILLISFIWSYYNANVYLLNLKYLFGYSYWKRNRNIILITLISHLTAGIAVYVFYDVNIVFILVSFAIALDLFIINVLGNYLIKKNITKIVKGDHI</sequence>
<gene>
    <name evidence="3" type="ORF">D0U04_18945</name>
    <name evidence="2" type="ORF">DJ93_103</name>
</gene>
<dbReference type="AlphaFoldDB" id="A0A090YVX3"/>
<dbReference type="Proteomes" id="UP000029389">
    <property type="component" value="Unassembled WGS sequence"/>
</dbReference>
<organism evidence="2 4">
    <name type="scientific">Bacillus clarus</name>
    <dbReference type="NCBI Taxonomy" id="2338372"/>
    <lineage>
        <taxon>Bacteria</taxon>
        <taxon>Bacillati</taxon>
        <taxon>Bacillota</taxon>
        <taxon>Bacilli</taxon>
        <taxon>Bacillales</taxon>
        <taxon>Bacillaceae</taxon>
        <taxon>Bacillus</taxon>
        <taxon>Bacillus cereus group</taxon>
    </lineage>
</organism>
<comment type="caution">
    <text evidence="2">The sequence shown here is derived from an EMBL/GenBank/DDBJ whole genome shotgun (WGS) entry which is preliminary data.</text>
</comment>
<keyword evidence="5" id="KW-1185">Reference proteome</keyword>
<dbReference type="EMBL" id="JMQC01000008">
    <property type="protein sequence ID" value="KFN02432.1"/>
    <property type="molecule type" value="Genomic_DNA"/>
</dbReference>
<feature type="transmembrane region" description="Helical" evidence="1">
    <location>
        <begin position="315"/>
        <end position="337"/>
    </location>
</feature>
<dbReference type="InterPro" id="IPR006541">
    <property type="entry name" value="Bacteriocin_ass"/>
</dbReference>
<keyword evidence="1" id="KW-0472">Membrane</keyword>
<evidence type="ECO:0000313" key="2">
    <source>
        <dbReference type="EMBL" id="KFN02432.1"/>
    </source>
</evidence>
<feature type="transmembrane region" description="Helical" evidence="1">
    <location>
        <begin position="237"/>
        <end position="257"/>
    </location>
</feature>
<protein>
    <submittedName>
        <fullName evidence="2">Bacteriocin-associated integral membrane family protein</fullName>
    </submittedName>
    <submittedName>
        <fullName evidence="3">DUF1430 domain-containing protein</fullName>
    </submittedName>
</protein>
<feature type="transmembrane region" description="Helical" evidence="1">
    <location>
        <begin position="666"/>
        <end position="686"/>
    </location>
</feature>
<dbReference type="Pfam" id="PF07242">
    <property type="entry name" value="DUF1430"/>
    <property type="match status" value="1"/>
</dbReference>
<proteinExistence type="predicted"/>
<dbReference type="PATRIC" id="fig|1405.8.peg.264"/>